<feature type="domain" description="Transposase IS200-like" evidence="1">
    <location>
        <begin position="9"/>
        <end position="137"/>
    </location>
</feature>
<dbReference type="InterPro" id="IPR052715">
    <property type="entry name" value="RAYT_transposase"/>
</dbReference>
<dbReference type="PANTHER" id="PTHR36966">
    <property type="entry name" value="REP-ASSOCIATED TYROSINE TRANSPOSASE"/>
    <property type="match status" value="1"/>
</dbReference>
<proteinExistence type="predicted"/>
<dbReference type="GO" id="GO:0004803">
    <property type="term" value="F:transposase activity"/>
    <property type="evidence" value="ECO:0007669"/>
    <property type="project" value="InterPro"/>
</dbReference>
<dbReference type="PANTHER" id="PTHR36966:SF1">
    <property type="entry name" value="REP-ASSOCIATED TYROSINE TRANSPOSASE"/>
    <property type="match status" value="1"/>
</dbReference>
<name>A0A0S7B6T2_9CHLR</name>
<accession>A0A0S7B6T2</accession>
<dbReference type="Gene3D" id="3.30.70.1290">
    <property type="entry name" value="Transposase IS200-like"/>
    <property type="match status" value="1"/>
</dbReference>
<sequence>MPFYRRLYVPGCIYFFTVVTFERRKFLVDELARKVLHQAYQDTQSRHPFESLAICLLPDHLHCLWQLPENDSNFSIRWASIKGIFSRNYLQSGGMESERNASRMAHREVAIWQRRFWEHLIRDEEDLERHFDYIHYNPIHHGYVSELEKWPWSTFHRYYEKGQYSANWGHSRPESVYGIEMAGDVE</sequence>
<dbReference type="InterPro" id="IPR036515">
    <property type="entry name" value="Transposase_17_sf"/>
</dbReference>
<dbReference type="OrthoDB" id="9800147at2"/>
<dbReference type="RefSeq" id="WP_075072331.1">
    <property type="nucleotide sequence ID" value="NZ_DF967972.1"/>
</dbReference>
<protein>
    <submittedName>
        <fullName evidence="2">Transposase</fullName>
    </submittedName>
</protein>
<dbReference type="GO" id="GO:0006313">
    <property type="term" value="P:DNA transposition"/>
    <property type="evidence" value="ECO:0007669"/>
    <property type="project" value="InterPro"/>
</dbReference>
<organism evidence="2">
    <name type="scientific">Longilinea arvoryzae</name>
    <dbReference type="NCBI Taxonomy" id="360412"/>
    <lineage>
        <taxon>Bacteria</taxon>
        <taxon>Bacillati</taxon>
        <taxon>Chloroflexota</taxon>
        <taxon>Anaerolineae</taxon>
        <taxon>Anaerolineales</taxon>
        <taxon>Anaerolineaceae</taxon>
        <taxon>Longilinea</taxon>
    </lineage>
</organism>
<dbReference type="SUPFAM" id="SSF143422">
    <property type="entry name" value="Transposase IS200-like"/>
    <property type="match status" value="1"/>
</dbReference>
<dbReference type="NCBIfam" id="NF047646">
    <property type="entry name" value="REP_Tyr_transpos"/>
    <property type="match status" value="1"/>
</dbReference>
<dbReference type="GO" id="GO:0043565">
    <property type="term" value="F:sequence-specific DNA binding"/>
    <property type="evidence" value="ECO:0007669"/>
    <property type="project" value="TreeGrafter"/>
</dbReference>
<evidence type="ECO:0000259" key="1">
    <source>
        <dbReference type="SMART" id="SM01321"/>
    </source>
</evidence>
<keyword evidence="3" id="KW-1185">Reference proteome</keyword>
<dbReference type="AlphaFoldDB" id="A0A0S7B6T2"/>
<gene>
    <name evidence="2" type="ORF">LARV_00696</name>
</gene>
<dbReference type="Pfam" id="PF01797">
    <property type="entry name" value="Y1_Tnp"/>
    <property type="match status" value="1"/>
</dbReference>
<dbReference type="EMBL" id="DF967972">
    <property type="protein sequence ID" value="GAP12956.1"/>
    <property type="molecule type" value="Genomic_DNA"/>
</dbReference>
<reference evidence="2" key="1">
    <citation type="submission" date="2015-07" db="EMBL/GenBank/DDBJ databases">
        <title>Draft Genome Sequences of Anaerolinea thermolimosa IMO-1, Bellilinea caldifistulae GOMI-1, Leptolinea tardivitalis YMTK-2, Levilinea saccharolytica KIBI-1,Longilinea arvoryzae KOME-1, Previously Described as Members of the Anaerolineaceae (Chloroflexi).</title>
        <authorList>
            <person name="Sekiguchi Y."/>
            <person name="Ohashi A."/>
            <person name="Matsuura N."/>
            <person name="Tourlousse M.D."/>
        </authorList>
    </citation>
    <scope>NUCLEOTIDE SEQUENCE [LARGE SCALE GENOMIC DNA]</scope>
    <source>
        <strain evidence="2">KOME-1</strain>
    </source>
</reference>
<evidence type="ECO:0000313" key="2">
    <source>
        <dbReference type="EMBL" id="GAP12956.1"/>
    </source>
</evidence>
<evidence type="ECO:0000313" key="3">
    <source>
        <dbReference type="Proteomes" id="UP000055060"/>
    </source>
</evidence>
<dbReference type="InterPro" id="IPR002686">
    <property type="entry name" value="Transposase_17"/>
</dbReference>
<dbReference type="Proteomes" id="UP000055060">
    <property type="component" value="Unassembled WGS sequence"/>
</dbReference>
<dbReference type="SMART" id="SM01321">
    <property type="entry name" value="Y1_Tnp"/>
    <property type="match status" value="1"/>
</dbReference>